<dbReference type="Gene3D" id="3.80.10.10">
    <property type="entry name" value="Ribonuclease Inhibitor"/>
    <property type="match status" value="1"/>
</dbReference>
<dbReference type="InterPro" id="IPR051261">
    <property type="entry name" value="NLR"/>
</dbReference>
<dbReference type="EMBL" id="JAMKFB020000006">
    <property type="protein sequence ID" value="KAL0190093.1"/>
    <property type="molecule type" value="Genomic_DNA"/>
</dbReference>
<evidence type="ECO:0000256" key="1">
    <source>
        <dbReference type="ARBA" id="ARBA00022614"/>
    </source>
</evidence>
<evidence type="ECO:0000313" key="4">
    <source>
        <dbReference type="Proteomes" id="UP001529510"/>
    </source>
</evidence>
<protein>
    <submittedName>
        <fullName evidence="3">Uncharacterized protein</fullName>
    </submittedName>
</protein>
<feature type="non-terminal residue" evidence="3">
    <location>
        <position position="49"/>
    </location>
</feature>
<dbReference type="SUPFAM" id="SSF52047">
    <property type="entry name" value="RNI-like"/>
    <property type="match status" value="1"/>
</dbReference>
<accession>A0ABD0QVN8</accession>
<sequence>HACEIVVSVLQSSNSRLIELDMGDNELHDSGVKLLFDGLKSQNCHLEIL</sequence>
<dbReference type="AlphaFoldDB" id="A0ABD0QVN8"/>
<reference evidence="3 4" key="1">
    <citation type="submission" date="2024-05" db="EMBL/GenBank/DDBJ databases">
        <title>Genome sequencing and assembly of Indian major carp, Cirrhinus mrigala (Hamilton, 1822).</title>
        <authorList>
            <person name="Mohindra V."/>
            <person name="Chowdhury L.M."/>
            <person name="Lal K."/>
            <person name="Jena J.K."/>
        </authorList>
    </citation>
    <scope>NUCLEOTIDE SEQUENCE [LARGE SCALE GENOMIC DNA]</scope>
    <source>
        <strain evidence="3">CM1030</strain>
        <tissue evidence="3">Blood</tissue>
    </source>
</reference>
<dbReference type="SMART" id="SM00368">
    <property type="entry name" value="LRR_RI"/>
    <property type="match status" value="1"/>
</dbReference>
<gene>
    <name evidence="3" type="ORF">M9458_012791</name>
</gene>
<evidence type="ECO:0000313" key="3">
    <source>
        <dbReference type="EMBL" id="KAL0190093.1"/>
    </source>
</evidence>
<keyword evidence="1" id="KW-0433">Leucine-rich repeat</keyword>
<dbReference type="InterPro" id="IPR032675">
    <property type="entry name" value="LRR_dom_sf"/>
</dbReference>
<evidence type="ECO:0000256" key="2">
    <source>
        <dbReference type="ARBA" id="ARBA00022737"/>
    </source>
</evidence>
<keyword evidence="4" id="KW-1185">Reference proteome</keyword>
<dbReference type="Proteomes" id="UP001529510">
    <property type="component" value="Unassembled WGS sequence"/>
</dbReference>
<proteinExistence type="predicted"/>
<keyword evidence="2" id="KW-0677">Repeat</keyword>
<dbReference type="PANTHER" id="PTHR24106">
    <property type="entry name" value="NACHT, LRR AND CARD DOMAINS-CONTAINING"/>
    <property type="match status" value="1"/>
</dbReference>
<feature type="non-terminal residue" evidence="3">
    <location>
        <position position="1"/>
    </location>
</feature>
<name>A0ABD0QVN8_CIRMR</name>
<comment type="caution">
    <text evidence="3">The sequence shown here is derived from an EMBL/GenBank/DDBJ whole genome shotgun (WGS) entry which is preliminary data.</text>
</comment>
<organism evidence="3 4">
    <name type="scientific">Cirrhinus mrigala</name>
    <name type="common">Mrigala</name>
    <dbReference type="NCBI Taxonomy" id="683832"/>
    <lineage>
        <taxon>Eukaryota</taxon>
        <taxon>Metazoa</taxon>
        <taxon>Chordata</taxon>
        <taxon>Craniata</taxon>
        <taxon>Vertebrata</taxon>
        <taxon>Euteleostomi</taxon>
        <taxon>Actinopterygii</taxon>
        <taxon>Neopterygii</taxon>
        <taxon>Teleostei</taxon>
        <taxon>Ostariophysi</taxon>
        <taxon>Cypriniformes</taxon>
        <taxon>Cyprinidae</taxon>
        <taxon>Labeoninae</taxon>
        <taxon>Labeonini</taxon>
        <taxon>Cirrhinus</taxon>
    </lineage>
</organism>